<sequence>MKNHPKKNKFLKKLPFFLVLGTSFSTLVSCAVSVNSSERFDEDRKLSSNDVKDFVENAYVENILAQNIFKTGSNPLASEFTNTNSQFFTQAKAAFDFYQNYQISLDPTYSLKLISQLQSTNAISASDFALLSPQAGYNKTFNDQAFIVLYNNFSTGIAREINKMLLVKAYLTQLDQPNLIKDSQIYKDGISTRTSFTSRQIFQNIDPNSPDFFLIHLMLTKNPVQVWQFESSDPNSISTFSQLKIKDTNTFNTLLRSENINSRLTRKEQQFEKLGKNDDIDTTLLLGYAGILYRQNASLGDLSFQFNDLRIQGQTKSGFLDPASNLLWSAKDFQNFNLINQAKMYPVELSPNFDRKKTKDQVQISDFELKIPAQIPGVSYKIKNVIPTKDNDANKFAVGVLVEISINSSKFYYNVDVSWDENKVFYNPQINAEGQNLPKIDNGIAAVSSDLSKISVKYYNKLAPLYDKIVEENNTKQVYFSLENTPWNTQEQKTKLSYSLYLADQGGIFRDAKNFFESIGYKIESKDPIVKIS</sequence>
<evidence type="ECO:0000313" key="3">
    <source>
        <dbReference type="Proteomes" id="UP000020977"/>
    </source>
</evidence>
<evidence type="ECO:0000313" key="2">
    <source>
        <dbReference type="EMBL" id="EXU61412.1"/>
    </source>
</evidence>
<evidence type="ECO:0000256" key="1">
    <source>
        <dbReference type="SAM" id="SignalP"/>
    </source>
</evidence>
<dbReference type="STRING" id="1188239.MOVI_0300"/>
<organism evidence="2 3">
    <name type="scientific">Mesomycoplasma ovipneumoniae 14811</name>
    <dbReference type="NCBI Taxonomy" id="1188239"/>
    <lineage>
        <taxon>Bacteria</taxon>
        <taxon>Bacillati</taxon>
        <taxon>Mycoplasmatota</taxon>
        <taxon>Mycoplasmoidales</taxon>
        <taxon>Metamycoplasmataceae</taxon>
        <taxon>Mesomycoplasma</taxon>
    </lineage>
</organism>
<dbReference type="eggNOG" id="ENOG5032FSH">
    <property type="taxonomic scope" value="Bacteria"/>
</dbReference>
<dbReference type="NCBIfam" id="NF045835">
    <property type="entry name" value="P60_lipo"/>
    <property type="match status" value="1"/>
</dbReference>
<gene>
    <name evidence="2" type="ORF">MOVI_0300</name>
</gene>
<name>A0A014NRA8_9BACT</name>
<accession>A0A014NRA8</accession>
<dbReference type="InterPro" id="IPR054783">
    <property type="entry name" value="P60-like"/>
</dbReference>
<dbReference type="RefSeq" id="WP_044283895.1">
    <property type="nucleotide sequence ID" value="NZ_JFAD01000007.1"/>
</dbReference>
<dbReference type="PROSITE" id="PS51257">
    <property type="entry name" value="PROKAR_LIPOPROTEIN"/>
    <property type="match status" value="1"/>
</dbReference>
<evidence type="ECO:0008006" key="4">
    <source>
        <dbReference type="Google" id="ProtNLM"/>
    </source>
</evidence>
<feature type="chain" id="PRO_5001472787" description="P60-like lipoprotein" evidence="1">
    <location>
        <begin position="29"/>
        <end position="533"/>
    </location>
</feature>
<comment type="caution">
    <text evidence="2">The sequence shown here is derived from an EMBL/GenBank/DDBJ whole genome shotgun (WGS) entry which is preliminary data.</text>
</comment>
<dbReference type="EMBL" id="JFAD01000007">
    <property type="protein sequence ID" value="EXU61412.1"/>
    <property type="molecule type" value="Genomic_DNA"/>
</dbReference>
<dbReference type="Proteomes" id="UP000020977">
    <property type="component" value="Unassembled WGS sequence"/>
</dbReference>
<reference evidence="2 3" key="1">
    <citation type="submission" date="2014-03" db="EMBL/GenBank/DDBJ databases">
        <title>Genome sequence of Mycoplasma ovipneumoniae strain 14811.</title>
        <authorList>
            <person name="Sirand-Pugnet P."/>
            <person name="Breton M."/>
            <person name="Dordet-Frisoni E."/>
            <person name="Baranowski E."/>
            <person name="Barre A."/>
            <person name="Couture C."/>
            <person name="Dupuy V."/>
            <person name="Gaurivaud P."/>
            <person name="Jacob D."/>
            <person name="Lemaitre C."/>
            <person name="Manso-Silvan L."/>
            <person name="Nikolski M."/>
            <person name="Nouvel L.-X."/>
            <person name="Poumarat F."/>
            <person name="Tardy F."/>
            <person name="Thebault P."/>
            <person name="Theil S."/>
            <person name="Citti C."/>
            <person name="Thiaucourt F."/>
            <person name="Blanchard A."/>
        </authorList>
    </citation>
    <scope>NUCLEOTIDE SEQUENCE [LARGE SCALE GENOMIC DNA]</scope>
    <source>
        <strain evidence="2 3">14811</strain>
    </source>
</reference>
<protein>
    <recommendedName>
        <fullName evidence="4">P60-like lipoprotein</fullName>
    </recommendedName>
</protein>
<keyword evidence="1" id="KW-0732">Signal</keyword>
<feature type="signal peptide" evidence="1">
    <location>
        <begin position="1"/>
        <end position="28"/>
    </location>
</feature>
<dbReference type="AlphaFoldDB" id="A0A014NRA8"/>
<proteinExistence type="predicted"/>